<feature type="compositionally biased region" description="Acidic residues" evidence="7">
    <location>
        <begin position="1642"/>
        <end position="1654"/>
    </location>
</feature>
<feature type="region of interest" description="Disordered" evidence="7">
    <location>
        <begin position="1455"/>
        <end position="1483"/>
    </location>
</feature>
<feature type="transmembrane region" description="Helical" evidence="8">
    <location>
        <begin position="1112"/>
        <end position="1132"/>
    </location>
</feature>
<evidence type="ECO:0008006" key="11">
    <source>
        <dbReference type="Google" id="ProtNLM"/>
    </source>
</evidence>
<feature type="transmembrane region" description="Helical" evidence="8">
    <location>
        <begin position="1278"/>
        <end position="1298"/>
    </location>
</feature>
<comment type="subcellular location">
    <subcellularLocation>
        <location evidence="1">Cell membrane</location>
        <topology evidence="1">Multi-pass membrane protein</topology>
    </subcellularLocation>
</comment>
<dbReference type="EMBL" id="MU865346">
    <property type="protein sequence ID" value="KAK4226492.1"/>
    <property type="molecule type" value="Genomic_DNA"/>
</dbReference>
<keyword evidence="10" id="KW-1185">Reference proteome</keyword>
<feature type="transmembrane region" description="Helical" evidence="8">
    <location>
        <begin position="927"/>
        <end position="949"/>
    </location>
</feature>
<reference evidence="9" key="1">
    <citation type="journal article" date="2023" name="Mol. Phylogenet. Evol.">
        <title>Genome-scale phylogeny and comparative genomics of the fungal order Sordariales.</title>
        <authorList>
            <person name="Hensen N."/>
            <person name="Bonometti L."/>
            <person name="Westerberg I."/>
            <person name="Brannstrom I.O."/>
            <person name="Guillou S."/>
            <person name="Cros-Aarteil S."/>
            <person name="Calhoun S."/>
            <person name="Haridas S."/>
            <person name="Kuo A."/>
            <person name="Mondo S."/>
            <person name="Pangilinan J."/>
            <person name="Riley R."/>
            <person name="LaButti K."/>
            <person name="Andreopoulos B."/>
            <person name="Lipzen A."/>
            <person name="Chen C."/>
            <person name="Yan M."/>
            <person name="Daum C."/>
            <person name="Ng V."/>
            <person name="Clum A."/>
            <person name="Steindorff A."/>
            <person name="Ohm R.A."/>
            <person name="Martin F."/>
            <person name="Silar P."/>
            <person name="Natvig D.O."/>
            <person name="Lalanne C."/>
            <person name="Gautier V."/>
            <person name="Ament-Velasquez S.L."/>
            <person name="Kruys A."/>
            <person name="Hutchinson M.I."/>
            <person name="Powell A.J."/>
            <person name="Barry K."/>
            <person name="Miller A.N."/>
            <person name="Grigoriev I.V."/>
            <person name="Debuchy R."/>
            <person name="Gladieux P."/>
            <person name="Hiltunen Thoren M."/>
            <person name="Johannesson H."/>
        </authorList>
    </citation>
    <scope>NUCLEOTIDE SEQUENCE</scope>
    <source>
        <strain evidence="9">CBS 990.96</strain>
    </source>
</reference>
<feature type="transmembrane region" description="Helical" evidence="8">
    <location>
        <begin position="961"/>
        <end position="982"/>
    </location>
</feature>
<feature type="compositionally biased region" description="Basic and acidic residues" evidence="7">
    <location>
        <begin position="422"/>
        <end position="432"/>
    </location>
</feature>
<evidence type="ECO:0000256" key="6">
    <source>
        <dbReference type="ARBA" id="ARBA00023136"/>
    </source>
</evidence>
<proteinExistence type="predicted"/>
<keyword evidence="2" id="KW-0813">Transport</keyword>
<evidence type="ECO:0000313" key="10">
    <source>
        <dbReference type="Proteomes" id="UP001301958"/>
    </source>
</evidence>
<feature type="region of interest" description="Disordered" evidence="7">
    <location>
        <begin position="1548"/>
        <end position="1629"/>
    </location>
</feature>
<dbReference type="GO" id="GO:0005886">
    <property type="term" value="C:plasma membrane"/>
    <property type="evidence" value="ECO:0007669"/>
    <property type="project" value="UniProtKB-SubCell"/>
</dbReference>
<keyword evidence="3" id="KW-1003">Cell membrane</keyword>
<feature type="compositionally biased region" description="Low complexity" evidence="7">
    <location>
        <begin position="1463"/>
        <end position="1476"/>
    </location>
</feature>
<feature type="compositionally biased region" description="Polar residues" evidence="7">
    <location>
        <begin position="617"/>
        <end position="630"/>
    </location>
</feature>
<feature type="compositionally biased region" description="Polar residues" evidence="7">
    <location>
        <begin position="104"/>
        <end position="114"/>
    </location>
</feature>
<sequence>MNANHSPEPPRKLPPHLSAGPEVACRHPSCCSTAIPPSLPNNDGPDSRVPSPNKAYQRALQYVSAGHFPWLDKSLVVPGPIGSAEGSAKSVLIPSSAQKHRSPSPKTATKSHGSSRFGHSHTRNGIQGRVCIDPQLHSAESHAKLHHPDLVKGADFCDAGAEAIQDTTIESAAKDRRIFPFKDLFDDSSSDEESPVMGYRYRKLTGGDVCKERVDVSVHKHHGHSSALKVRAAPGTTFKFNTSLEGRREVVSKVGPLAQIAPFKHTRKVLDSGIQLESRTQHDQDEIELYPGVMHASVDFDLKELASSGPIEQDEETVIYRSRRQTEGDRYPGWSAWKTNESLALPPIRWTPEPDQDFETSRDRHHQGHNHVSKVRPAILNSTDSDNEAQDTLWSNGKVWNQVIETGHSDPRKSTKMQLPVEDDKPPVERPKRGTRARRAETSQSASELVAYWESLSESGKTSQLNLDLTSTNKQLKPAISRGSLQQSTSIDPRRKTTTFTMGKPNNDDTTPATTRLDSERKSSILRDLSKAYETYQTKLTERPERKVSSANLLQTTPSPEPRRITGDPVGPDSIDFKFKRTVDDMEQLLGEAVVLANQVADDQISQRDSDHLASAPSVNETVPSVYSQSSDKEVQKQPIPVPVAVKVVTLQSATASVHSSSQHLPKHHRSVPGIRSGNVRIGIPERISSLRKVKTITEERQPRGLTELPLPSLRDRFLDISPPVSPLTLIPSRPKPLAKAPEVVNGDLSGDDAGRGCLVLGKTLKKSRSCLSCRSWIPLLNHRFSFSQKPGTTPTRVNEEEEHRGVVLGKAVPVSVPMEGVKRSGAWGFDGSNDCEEEQEEDEELLRRSAQTDGVSASEDLGPLPQFPMPPSSFRQDIEPENALSRRIDLRGKAHVSLRGYQGFNLARVYKRHPVARDWSTIRKRFTATVACLSTAGVGILIGIYAGLVPSIQYWIADLQHYAILGNVFFYVGLAIPSFLFWPLPLLHGRKPYILSSLVLSMPLLFPQAVAVSAQRSPYVSTWRWALLSSRAFMGLTLGFASMNFHSILMDLFGASLMSGNPHQEIVDKHDVRRHGGGMGAWLGLWTWCFVGSLGVGFLIGAAIIDSANPSWGFYVSMMIVTFILLLNVVCPEVRRSPFRRSVAEVRNGNRISRRVARGEVMMHRVQDGPTWWGQEVAHGVLLSLEMLRQPGFLVMALYTGWIYAQVVLIIVLLGALTSRSYSLRSPLVGLCVVFISIGALVAIPFQKANLFSRGRHHQLELNEDTFDKKFSATSHLLRRTIFCLFLPLVGIAYTFASAGPPIPVEIPTLFAALIGILSGLAISECNGLMMETFDTSDLQPGMTGRPRLRGQSNGRSASKRTNYSSFPRVTAGFAICHTIGYILAAVSTAVGGSAQRKLGQQAATGVVAGILMILTLLLLAVLIRFKDVQIIPESKTLEMEKWEKLRRESVARRSTLSGSGQLNQQPRQQPQNTLTDEEIWRPLLMGNPSSKMRRVNILELGSMTRWTEIRKKNKLIDETAAAHLNRAALESAATAIEETTTDLVRRVSSRRKPGVRSPGSRPGSPGALRRFYSTGNPVVRTNSPIPRADTPATISTVPPHRTTTSPGEDYSGAERGVMSQTVEEEDEDQIETMDVFEESDFLSSDGDADVGSEEGRGNIHGPAGDYYRDAVHGGHAHDAGPPALLHHLGPES</sequence>
<evidence type="ECO:0000256" key="3">
    <source>
        <dbReference type="ARBA" id="ARBA00022475"/>
    </source>
</evidence>
<feature type="region of interest" description="Disordered" evidence="7">
    <location>
        <begin position="659"/>
        <end position="678"/>
    </location>
</feature>
<keyword evidence="4 8" id="KW-0812">Transmembrane</keyword>
<feature type="transmembrane region" description="Helical" evidence="8">
    <location>
        <begin position="1194"/>
        <end position="1217"/>
    </location>
</feature>
<dbReference type="PANTHER" id="PTHR23502">
    <property type="entry name" value="MAJOR FACILITATOR SUPERFAMILY"/>
    <property type="match status" value="1"/>
</dbReference>
<gene>
    <name evidence="9" type="ORF">QBC38DRAFT_528798</name>
</gene>
<feature type="region of interest" description="Disordered" evidence="7">
    <location>
        <begin position="407"/>
        <end position="446"/>
    </location>
</feature>
<feature type="compositionally biased region" description="Polar residues" evidence="7">
    <location>
        <begin position="1575"/>
        <end position="1586"/>
    </location>
</feature>
<name>A0AAN7BNE7_9PEZI</name>
<protein>
    <recommendedName>
        <fullName evidence="11">Polyamine transport protein</fullName>
    </recommendedName>
</protein>
<dbReference type="SUPFAM" id="SSF103473">
    <property type="entry name" value="MFS general substrate transporter"/>
    <property type="match status" value="1"/>
</dbReference>
<feature type="transmembrane region" description="Helical" evidence="8">
    <location>
        <begin position="1404"/>
        <end position="1427"/>
    </location>
</feature>
<dbReference type="PANTHER" id="PTHR23502:SF186">
    <property type="entry name" value="MAJOR FACILITATOR SUPERFAMILY (MFS) PROFILE DOMAIN-CONTAINING PROTEIN"/>
    <property type="match status" value="1"/>
</dbReference>
<feature type="region of interest" description="Disordered" evidence="7">
    <location>
        <begin position="477"/>
        <end position="523"/>
    </location>
</feature>
<feature type="region of interest" description="Disordered" evidence="7">
    <location>
        <begin position="828"/>
        <end position="863"/>
    </location>
</feature>
<feature type="compositionally biased region" description="Polar residues" evidence="7">
    <location>
        <begin position="1594"/>
        <end position="1608"/>
    </location>
</feature>
<accession>A0AAN7BNE7</accession>
<evidence type="ECO:0000256" key="1">
    <source>
        <dbReference type="ARBA" id="ARBA00004651"/>
    </source>
</evidence>
<feature type="region of interest" description="Disordered" evidence="7">
    <location>
        <begin position="1642"/>
        <end position="1694"/>
    </location>
</feature>
<feature type="transmembrane region" description="Helical" evidence="8">
    <location>
        <begin position="1033"/>
        <end position="1059"/>
    </location>
</feature>
<dbReference type="Proteomes" id="UP001301958">
    <property type="component" value="Unassembled WGS sequence"/>
</dbReference>
<feature type="compositionally biased region" description="Polar residues" evidence="7">
    <location>
        <begin position="549"/>
        <end position="558"/>
    </location>
</feature>
<feature type="region of interest" description="Disordered" evidence="7">
    <location>
        <begin position="606"/>
        <end position="636"/>
    </location>
</feature>
<feature type="region of interest" description="Disordered" evidence="7">
    <location>
        <begin position="1"/>
        <end position="53"/>
    </location>
</feature>
<feature type="transmembrane region" description="Helical" evidence="8">
    <location>
        <begin position="1080"/>
        <end position="1106"/>
    </location>
</feature>
<evidence type="ECO:0000256" key="5">
    <source>
        <dbReference type="ARBA" id="ARBA00022989"/>
    </source>
</evidence>
<evidence type="ECO:0000256" key="4">
    <source>
        <dbReference type="ARBA" id="ARBA00022692"/>
    </source>
</evidence>
<feature type="region of interest" description="Disordered" evidence="7">
    <location>
        <begin position="93"/>
        <end position="125"/>
    </location>
</feature>
<feature type="compositionally biased region" description="Acidic residues" evidence="7">
    <location>
        <begin position="834"/>
        <end position="845"/>
    </location>
</feature>
<dbReference type="InterPro" id="IPR036259">
    <property type="entry name" value="MFS_trans_sf"/>
</dbReference>
<feature type="compositionally biased region" description="Polar residues" evidence="7">
    <location>
        <begin position="1352"/>
        <end position="1363"/>
    </location>
</feature>
<reference evidence="9" key="2">
    <citation type="submission" date="2023-05" db="EMBL/GenBank/DDBJ databases">
        <authorList>
            <consortium name="Lawrence Berkeley National Laboratory"/>
            <person name="Steindorff A."/>
            <person name="Hensen N."/>
            <person name="Bonometti L."/>
            <person name="Westerberg I."/>
            <person name="Brannstrom I.O."/>
            <person name="Guillou S."/>
            <person name="Cros-Aarteil S."/>
            <person name="Calhoun S."/>
            <person name="Haridas S."/>
            <person name="Kuo A."/>
            <person name="Mondo S."/>
            <person name="Pangilinan J."/>
            <person name="Riley R."/>
            <person name="Labutti K."/>
            <person name="Andreopoulos B."/>
            <person name="Lipzen A."/>
            <person name="Chen C."/>
            <person name="Yanf M."/>
            <person name="Daum C."/>
            <person name="Ng V."/>
            <person name="Clum A."/>
            <person name="Ohm R."/>
            <person name="Martin F."/>
            <person name="Silar P."/>
            <person name="Natvig D."/>
            <person name="Lalanne C."/>
            <person name="Gautier V."/>
            <person name="Ament-Velasquez S.L."/>
            <person name="Kruys A."/>
            <person name="Hutchinson M.I."/>
            <person name="Powell A.J."/>
            <person name="Barry K."/>
            <person name="Miller A.N."/>
            <person name="Grigoriev I.V."/>
            <person name="Debuchy R."/>
            <person name="Gladieux P."/>
            <person name="Thoren M.H."/>
            <person name="Johannesson H."/>
        </authorList>
    </citation>
    <scope>NUCLEOTIDE SEQUENCE</scope>
    <source>
        <strain evidence="9">CBS 990.96</strain>
    </source>
</reference>
<feature type="transmembrane region" description="Helical" evidence="8">
    <location>
        <begin position="1229"/>
        <end position="1247"/>
    </location>
</feature>
<evidence type="ECO:0000256" key="7">
    <source>
        <dbReference type="SAM" id="MobiDB-lite"/>
    </source>
</evidence>
<evidence type="ECO:0000256" key="8">
    <source>
        <dbReference type="SAM" id="Phobius"/>
    </source>
</evidence>
<feature type="region of interest" description="Disordered" evidence="7">
    <location>
        <begin position="346"/>
        <end position="371"/>
    </location>
</feature>
<comment type="caution">
    <text evidence="9">The sequence shown here is derived from an EMBL/GenBank/DDBJ whole genome shotgun (WGS) entry which is preliminary data.</text>
</comment>
<feature type="region of interest" description="Disordered" evidence="7">
    <location>
        <begin position="537"/>
        <end position="573"/>
    </location>
</feature>
<feature type="transmembrane region" description="Helical" evidence="8">
    <location>
        <begin position="1304"/>
        <end position="1324"/>
    </location>
</feature>
<feature type="transmembrane region" description="Helical" evidence="8">
    <location>
        <begin position="1371"/>
        <end position="1392"/>
    </location>
</feature>
<feature type="region of interest" description="Disordered" evidence="7">
    <location>
        <begin position="1342"/>
        <end position="1363"/>
    </location>
</feature>
<evidence type="ECO:0000256" key="2">
    <source>
        <dbReference type="ARBA" id="ARBA00022448"/>
    </source>
</evidence>
<keyword evidence="6 8" id="KW-0472">Membrane</keyword>
<feature type="compositionally biased region" description="Basic and acidic residues" evidence="7">
    <location>
        <begin position="1668"/>
        <end position="1680"/>
    </location>
</feature>
<evidence type="ECO:0000313" key="9">
    <source>
        <dbReference type="EMBL" id="KAK4226492.1"/>
    </source>
</evidence>
<dbReference type="CDD" id="cd06174">
    <property type="entry name" value="MFS"/>
    <property type="match status" value="1"/>
</dbReference>
<organism evidence="9 10">
    <name type="scientific">Podospora fimiseda</name>
    <dbReference type="NCBI Taxonomy" id="252190"/>
    <lineage>
        <taxon>Eukaryota</taxon>
        <taxon>Fungi</taxon>
        <taxon>Dikarya</taxon>
        <taxon>Ascomycota</taxon>
        <taxon>Pezizomycotina</taxon>
        <taxon>Sordariomycetes</taxon>
        <taxon>Sordariomycetidae</taxon>
        <taxon>Sordariales</taxon>
        <taxon>Podosporaceae</taxon>
        <taxon>Podospora</taxon>
    </lineage>
</organism>
<dbReference type="Gene3D" id="1.20.1250.20">
    <property type="entry name" value="MFS general substrate transporter like domains"/>
    <property type="match status" value="1"/>
</dbReference>
<dbReference type="GO" id="GO:0022857">
    <property type="term" value="F:transmembrane transporter activity"/>
    <property type="evidence" value="ECO:0007669"/>
    <property type="project" value="TreeGrafter"/>
</dbReference>
<keyword evidence="5 8" id="KW-1133">Transmembrane helix</keyword>